<keyword evidence="5" id="KW-0752">Steroid biosynthesis</keyword>
<dbReference type="InParanoid" id="A0A2T3BBA6"/>
<gene>
    <name evidence="16" type="ORF">M430DRAFT_39664</name>
</gene>
<dbReference type="STRING" id="857342.A0A2T3BBA6"/>
<dbReference type="GeneID" id="36575413"/>
<keyword evidence="12" id="KW-0413">Isomerase</keyword>
<keyword evidence="9 13" id="KW-0472">Membrane</keyword>
<evidence type="ECO:0000256" key="11">
    <source>
        <dbReference type="ARBA" id="ARBA00023221"/>
    </source>
</evidence>
<evidence type="ECO:0000256" key="14">
    <source>
        <dbReference type="SAM" id="Phobius"/>
    </source>
</evidence>
<dbReference type="GO" id="GO:0016020">
    <property type="term" value="C:membrane"/>
    <property type="evidence" value="ECO:0007669"/>
    <property type="project" value="UniProtKB-SubCell"/>
</dbReference>
<dbReference type="Pfam" id="PF05241">
    <property type="entry name" value="EBP"/>
    <property type="match status" value="1"/>
</dbReference>
<dbReference type="GO" id="GO:0016126">
    <property type="term" value="P:sterol biosynthetic process"/>
    <property type="evidence" value="ECO:0007669"/>
    <property type="project" value="UniProtKB-KW"/>
</dbReference>
<dbReference type="InterPro" id="IPR007905">
    <property type="entry name" value="EBP"/>
</dbReference>
<evidence type="ECO:0000256" key="4">
    <source>
        <dbReference type="ARBA" id="ARBA00022692"/>
    </source>
</evidence>
<evidence type="ECO:0000313" key="16">
    <source>
        <dbReference type="EMBL" id="PSS25605.1"/>
    </source>
</evidence>
<dbReference type="PANTHER" id="PTHR14207:SF0">
    <property type="entry name" value="3-BETA-HYDROXYSTEROID-DELTA(8),DELTA(7)-ISOMERASE"/>
    <property type="match status" value="1"/>
</dbReference>
<feature type="transmembrane region" description="Helical" evidence="14">
    <location>
        <begin position="70"/>
        <end position="91"/>
    </location>
</feature>
<evidence type="ECO:0000256" key="3">
    <source>
        <dbReference type="ARBA" id="ARBA00022516"/>
    </source>
</evidence>
<keyword evidence="6 13" id="KW-1133">Transmembrane helix</keyword>
<keyword evidence="11" id="KW-0753">Steroid metabolism</keyword>
<dbReference type="PROSITE" id="PS51751">
    <property type="entry name" value="EXPERA"/>
    <property type="match status" value="1"/>
</dbReference>
<accession>A0A2T3BBA6</accession>
<dbReference type="GO" id="GO:0005783">
    <property type="term" value="C:endoplasmic reticulum"/>
    <property type="evidence" value="ECO:0007669"/>
    <property type="project" value="TreeGrafter"/>
</dbReference>
<keyword evidence="17" id="KW-1185">Reference proteome</keyword>
<keyword evidence="3" id="KW-0444">Lipid biosynthesis</keyword>
<keyword evidence="8" id="KW-0443">Lipid metabolism</keyword>
<evidence type="ECO:0000256" key="13">
    <source>
        <dbReference type="PROSITE-ProRule" id="PRU01087"/>
    </source>
</evidence>
<evidence type="ECO:0000256" key="7">
    <source>
        <dbReference type="ARBA" id="ARBA00023011"/>
    </source>
</evidence>
<dbReference type="PANTHER" id="PTHR14207">
    <property type="entry name" value="STEROL ISOMERASE"/>
    <property type="match status" value="1"/>
</dbReference>
<evidence type="ECO:0000256" key="10">
    <source>
        <dbReference type="ARBA" id="ARBA00023166"/>
    </source>
</evidence>
<feature type="transmembrane region" description="Helical" evidence="14">
    <location>
        <begin position="38"/>
        <end position="58"/>
    </location>
</feature>
<dbReference type="Proteomes" id="UP000241818">
    <property type="component" value="Unassembled WGS sequence"/>
</dbReference>
<feature type="domain" description="EXPERA" evidence="15">
    <location>
        <begin position="67"/>
        <end position="213"/>
    </location>
</feature>
<evidence type="ECO:0000256" key="6">
    <source>
        <dbReference type="ARBA" id="ARBA00022989"/>
    </source>
</evidence>
<keyword evidence="4 13" id="KW-0812">Transmembrane</keyword>
<comment type="subcellular location">
    <subcellularLocation>
        <location evidence="1">Membrane</location>
        <topology evidence="1">Multi-pass membrane protein</topology>
    </subcellularLocation>
</comment>
<proteinExistence type="inferred from homology"/>
<dbReference type="GO" id="GO:0000247">
    <property type="term" value="F:C-8 sterol isomerase activity"/>
    <property type="evidence" value="ECO:0007669"/>
    <property type="project" value="TreeGrafter"/>
</dbReference>
<name>A0A2T3BBA6_AMORE</name>
<evidence type="ECO:0000256" key="2">
    <source>
        <dbReference type="ARBA" id="ARBA00008337"/>
    </source>
</evidence>
<evidence type="ECO:0000256" key="9">
    <source>
        <dbReference type="ARBA" id="ARBA00023136"/>
    </source>
</evidence>
<dbReference type="AlphaFoldDB" id="A0A2T3BBA6"/>
<dbReference type="InterPro" id="IPR033118">
    <property type="entry name" value="EXPERA"/>
</dbReference>
<evidence type="ECO:0000256" key="5">
    <source>
        <dbReference type="ARBA" id="ARBA00022955"/>
    </source>
</evidence>
<feature type="transmembrane region" description="Helical" evidence="14">
    <location>
        <begin position="122"/>
        <end position="146"/>
    </location>
</feature>
<dbReference type="GO" id="GO:0004769">
    <property type="term" value="F:steroid Delta-isomerase activity"/>
    <property type="evidence" value="ECO:0007669"/>
    <property type="project" value="TreeGrafter"/>
</dbReference>
<dbReference type="RefSeq" id="XP_024724204.1">
    <property type="nucleotide sequence ID" value="XM_024867332.1"/>
</dbReference>
<feature type="transmembrane region" description="Helical" evidence="14">
    <location>
        <begin position="158"/>
        <end position="177"/>
    </location>
</feature>
<evidence type="ECO:0000259" key="15">
    <source>
        <dbReference type="PROSITE" id="PS51751"/>
    </source>
</evidence>
<evidence type="ECO:0000313" key="17">
    <source>
        <dbReference type="Proteomes" id="UP000241818"/>
    </source>
</evidence>
<evidence type="ECO:0000256" key="1">
    <source>
        <dbReference type="ARBA" id="ARBA00004141"/>
    </source>
</evidence>
<protein>
    <recommendedName>
        <fullName evidence="15">EXPERA domain-containing protein</fullName>
    </recommendedName>
</protein>
<dbReference type="GO" id="GO:0047750">
    <property type="term" value="F:cholestenol delta-isomerase activity"/>
    <property type="evidence" value="ECO:0007669"/>
    <property type="project" value="InterPro"/>
</dbReference>
<organism evidence="16 17">
    <name type="scientific">Amorphotheca resinae ATCC 22711</name>
    <dbReference type="NCBI Taxonomy" id="857342"/>
    <lineage>
        <taxon>Eukaryota</taxon>
        <taxon>Fungi</taxon>
        <taxon>Dikarya</taxon>
        <taxon>Ascomycota</taxon>
        <taxon>Pezizomycotina</taxon>
        <taxon>Leotiomycetes</taxon>
        <taxon>Helotiales</taxon>
        <taxon>Amorphothecaceae</taxon>
        <taxon>Amorphotheca</taxon>
    </lineage>
</organism>
<sequence>MSSITAADTTAPLHPYYPIGIALSGDVFVANDWSASSLVLGFAAGLASILGVAWLVMMKINPRLKASDRALVLWFVSTGSIHVFFEGYFVLNHHRMGGMQDFFGQLWKEYALSDSRYMLSDPFLLCIETSTVITWGPLSFLTALLIIRESPYRHSIQALVSTGHIYGDGLYFATSLLDEFYSGKIYYRPEPFYFWVYFVFMNILWLIIPGFCLYGSIKASAEAFAISSKVSASKTAKKRS</sequence>
<dbReference type="EMBL" id="KZ679007">
    <property type="protein sequence ID" value="PSS25605.1"/>
    <property type="molecule type" value="Genomic_DNA"/>
</dbReference>
<feature type="transmembrane region" description="Helical" evidence="14">
    <location>
        <begin position="192"/>
        <end position="214"/>
    </location>
</feature>
<keyword evidence="7" id="KW-0756">Sterol biosynthesis</keyword>
<reference evidence="16 17" key="1">
    <citation type="journal article" date="2018" name="New Phytol.">
        <title>Comparative genomics and transcriptomics depict ericoid mycorrhizal fungi as versatile saprotrophs and plant mutualists.</title>
        <authorList>
            <person name="Martino E."/>
            <person name="Morin E."/>
            <person name="Grelet G.A."/>
            <person name="Kuo A."/>
            <person name="Kohler A."/>
            <person name="Daghino S."/>
            <person name="Barry K.W."/>
            <person name="Cichocki N."/>
            <person name="Clum A."/>
            <person name="Dockter R.B."/>
            <person name="Hainaut M."/>
            <person name="Kuo R.C."/>
            <person name="LaButti K."/>
            <person name="Lindahl B.D."/>
            <person name="Lindquist E.A."/>
            <person name="Lipzen A."/>
            <person name="Khouja H.R."/>
            <person name="Magnuson J."/>
            <person name="Murat C."/>
            <person name="Ohm R.A."/>
            <person name="Singer S.W."/>
            <person name="Spatafora J.W."/>
            <person name="Wang M."/>
            <person name="Veneault-Fourrey C."/>
            <person name="Henrissat B."/>
            <person name="Grigoriev I.V."/>
            <person name="Martin F.M."/>
            <person name="Perotto S."/>
        </authorList>
    </citation>
    <scope>NUCLEOTIDE SEQUENCE [LARGE SCALE GENOMIC DNA]</scope>
    <source>
        <strain evidence="16 17">ATCC 22711</strain>
    </source>
</reference>
<comment type="similarity">
    <text evidence="2">Belongs to the EBP family.</text>
</comment>
<evidence type="ECO:0000256" key="8">
    <source>
        <dbReference type="ARBA" id="ARBA00023098"/>
    </source>
</evidence>
<evidence type="ECO:0000256" key="12">
    <source>
        <dbReference type="ARBA" id="ARBA00023235"/>
    </source>
</evidence>
<dbReference type="OrthoDB" id="58557at2759"/>
<keyword evidence="10" id="KW-1207">Sterol metabolism</keyword>